<feature type="transmembrane region" description="Helical" evidence="12">
    <location>
        <begin position="366"/>
        <end position="388"/>
    </location>
</feature>
<comment type="subcellular location">
    <subcellularLocation>
        <location evidence="1">Cell membrane</location>
        <topology evidence="1">Multi-pass membrane protein</topology>
    </subcellularLocation>
</comment>
<dbReference type="SUPFAM" id="SSF81321">
    <property type="entry name" value="Family A G protein-coupled receptor-like"/>
    <property type="match status" value="1"/>
</dbReference>
<protein>
    <submittedName>
        <fullName evidence="14">Prostaglandin D2 receptor</fullName>
    </submittedName>
</protein>
<proteinExistence type="predicted"/>
<evidence type="ECO:0000256" key="6">
    <source>
        <dbReference type="ARBA" id="ARBA00023136"/>
    </source>
</evidence>
<feature type="domain" description="G-protein coupled receptors family 1 profile" evidence="13">
    <location>
        <begin position="143"/>
        <end position="419"/>
    </location>
</feature>
<dbReference type="Pfam" id="PF00001">
    <property type="entry name" value="7tm_1"/>
    <property type="match status" value="1"/>
</dbReference>
<evidence type="ECO:0000256" key="12">
    <source>
        <dbReference type="SAM" id="Phobius"/>
    </source>
</evidence>
<dbReference type="PANTHER" id="PTHR11866:SF14">
    <property type="entry name" value="PROSTAGLANDIN D2 RECEPTOR"/>
    <property type="match status" value="1"/>
</dbReference>
<keyword evidence="2" id="KW-1003">Cell membrane</keyword>
<dbReference type="InterPro" id="IPR000276">
    <property type="entry name" value="GPCR_Rhodpsn"/>
</dbReference>
<feature type="transmembrane region" description="Helical" evidence="12">
    <location>
        <begin position="219"/>
        <end position="243"/>
    </location>
</feature>
<evidence type="ECO:0000256" key="9">
    <source>
        <dbReference type="ARBA" id="ARBA00023180"/>
    </source>
</evidence>
<evidence type="ECO:0000256" key="4">
    <source>
        <dbReference type="ARBA" id="ARBA00022989"/>
    </source>
</evidence>
<reference evidence="14" key="2">
    <citation type="submission" date="2025-09" db="UniProtKB">
        <authorList>
            <consortium name="Ensembl"/>
        </authorList>
    </citation>
    <scope>IDENTIFICATION</scope>
</reference>
<reference evidence="14" key="1">
    <citation type="submission" date="2025-08" db="UniProtKB">
        <authorList>
            <consortium name="Ensembl"/>
        </authorList>
    </citation>
    <scope>IDENTIFICATION</scope>
</reference>
<evidence type="ECO:0000256" key="8">
    <source>
        <dbReference type="ARBA" id="ARBA00023170"/>
    </source>
</evidence>
<dbReference type="PANTHER" id="PTHR11866">
    <property type="entry name" value="G-PROTEIN COUPLED RECEPTOR FAMILY 1 MEMBER"/>
    <property type="match status" value="1"/>
</dbReference>
<evidence type="ECO:0000256" key="2">
    <source>
        <dbReference type="ARBA" id="ARBA00022475"/>
    </source>
</evidence>
<feature type="region of interest" description="Disordered" evidence="11">
    <location>
        <begin position="445"/>
        <end position="472"/>
    </location>
</feature>
<keyword evidence="5" id="KW-0297">G-protein coupled receptor</keyword>
<organism evidence="14 15">
    <name type="scientific">Phasianus colchicus</name>
    <name type="common">Common pheasant</name>
    <dbReference type="NCBI Taxonomy" id="9054"/>
    <lineage>
        <taxon>Eukaryota</taxon>
        <taxon>Metazoa</taxon>
        <taxon>Chordata</taxon>
        <taxon>Craniata</taxon>
        <taxon>Vertebrata</taxon>
        <taxon>Euteleostomi</taxon>
        <taxon>Archelosauria</taxon>
        <taxon>Archosauria</taxon>
        <taxon>Dinosauria</taxon>
        <taxon>Saurischia</taxon>
        <taxon>Theropoda</taxon>
        <taxon>Coelurosauria</taxon>
        <taxon>Aves</taxon>
        <taxon>Neognathae</taxon>
        <taxon>Galloanserae</taxon>
        <taxon>Galliformes</taxon>
        <taxon>Phasianidae</taxon>
        <taxon>Phasianinae</taxon>
        <taxon>Phasianus</taxon>
    </lineage>
</organism>
<keyword evidence="4 12" id="KW-1133">Transmembrane helix</keyword>
<feature type="transmembrane region" description="Helical" evidence="12">
    <location>
        <begin position="310"/>
        <end position="334"/>
    </location>
</feature>
<dbReference type="GO" id="GO:0007204">
    <property type="term" value="P:positive regulation of cytosolic calcium ion concentration"/>
    <property type="evidence" value="ECO:0007669"/>
    <property type="project" value="TreeGrafter"/>
</dbReference>
<evidence type="ECO:0000259" key="13">
    <source>
        <dbReference type="PROSITE" id="PS50262"/>
    </source>
</evidence>
<dbReference type="Proteomes" id="UP000472261">
    <property type="component" value="Unplaced"/>
</dbReference>
<dbReference type="GO" id="GO:0005886">
    <property type="term" value="C:plasma membrane"/>
    <property type="evidence" value="ECO:0007669"/>
    <property type="project" value="UniProtKB-SubCell"/>
</dbReference>
<evidence type="ECO:0000256" key="7">
    <source>
        <dbReference type="ARBA" id="ARBA00023157"/>
    </source>
</evidence>
<dbReference type="InterPro" id="IPR008365">
    <property type="entry name" value="Prostanoid_rcpt"/>
</dbReference>
<dbReference type="InterPro" id="IPR017452">
    <property type="entry name" value="GPCR_Rhodpsn_7TM"/>
</dbReference>
<dbReference type="PROSITE" id="PS50262">
    <property type="entry name" value="G_PROTEIN_RECEP_F1_2"/>
    <property type="match status" value="1"/>
</dbReference>
<keyword evidence="10" id="KW-0807">Transducer</keyword>
<dbReference type="PRINTS" id="PR01788">
    <property type="entry name" value="PROSTANOIDR"/>
</dbReference>
<evidence type="ECO:0000256" key="10">
    <source>
        <dbReference type="ARBA" id="ARBA00023224"/>
    </source>
</evidence>
<keyword evidence="7" id="KW-1015">Disulfide bond</keyword>
<dbReference type="OMA" id="ASAMIIC"/>
<keyword evidence="3 12" id="KW-0812">Transmembrane</keyword>
<feature type="compositionally biased region" description="Pro residues" evidence="11">
    <location>
        <begin position="8"/>
        <end position="22"/>
    </location>
</feature>
<feature type="transmembrane region" description="Helical" evidence="12">
    <location>
        <begin position="130"/>
        <end position="151"/>
    </location>
</feature>
<feature type="transmembrane region" description="Helical" evidence="12">
    <location>
        <begin position="264"/>
        <end position="290"/>
    </location>
</feature>
<dbReference type="AlphaFoldDB" id="A0A669Q809"/>
<feature type="transmembrane region" description="Helical" evidence="12">
    <location>
        <begin position="408"/>
        <end position="431"/>
    </location>
</feature>
<dbReference type="FunFam" id="1.20.1070.10:FF:000175">
    <property type="entry name" value="Prostaglandin D2 receptor"/>
    <property type="match status" value="1"/>
</dbReference>
<keyword evidence="9" id="KW-0325">Glycoprotein</keyword>
<accession>A0A669Q809</accession>
<feature type="transmembrane region" description="Helical" evidence="12">
    <location>
        <begin position="171"/>
        <end position="199"/>
    </location>
</feature>
<dbReference type="Ensembl" id="ENSPCLT00000019174.1">
    <property type="protein sequence ID" value="ENSPCLP00000014498.1"/>
    <property type="gene ID" value="ENSPCLG00000011880.1"/>
</dbReference>
<keyword evidence="8" id="KW-0675">Receptor</keyword>
<evidence type="ECO:0000256" key="11">
    <source>
        <dbReference type="SAM" id="MobiDB-lite"/>
    </source>
</evidence>
<dbReference type="GO" id="GO:0006954">
    <property type="term" value="P:inflammatory response"/>
    <property type="evidence" value="ECO:0007669"/>
    <property type="project" value="TreeGrafter"/>
</dbReference>
<evidence type="ECO:0000256" key="3">
    <source>
        <dbReference type="ARBA" id="ARBA00022692"/>
    </source>
</evidence>
<evidence type="ECO:0000256" key="5">
    <source>
        <dbReference type="ARBA" id="ARBA00023040"/>
    </source>
</evidence>
<keyword evidence="6 12" id="KW-0472">Membrane</keyword>
<feature type="compositionally biased region" description="Pro residues" evidence="11">
    <location>
        <begin position="88"/>
        <end position="97"/>
    </location>
</feature>
<keyword evidence="15" id="KW-1185">Reference proteome</keyword>
<sequence>MQPTSFTPQPPQDLSPDPPHPITPATHLCPPYLGLTPCPPPRPRKSSALRPPQPQNSAILTPLPQLGILHHNPGPTLPPPAGCRQCPPRSPSPPAAPPGAFRAAVPHSGRMAADGYRCRESRFIASGQSVVPSSALFAAGLLGNVLALLLLGQHRRRSRSAAGRAPRVSAFYVLVSGLAVTDLLGKCLLSPIVLAAYAYNRSLSELGAGGRGEGEPGALCQLFAFLMAFFGLAPTLLLLAMATECWLSLGHPYFYRRHVTRRRGAMLCALGATLCALFCALPLLGFGAPMQYCPGTWCFIRMAGGGPSQLGFPVLYASVLGVLVLAIAACNVCSMRQLYGMARRQPRRGAQPPGPAAPRMEELDHLVLLGLMTALFTVCSLPLIVRAYMGAFAADFNEDADLSALRFLSVNSIVDPWVFIIFRTSVFRLFVRRLCRRLGSRRATLKSTGPGGDGQFCPQGWHGPGTPQLVFP</sequence>
<feature type="region of interest" description="Disordered" evidence="11">
    <location>
        <begin position="1"/>
        <end position="103"/>
    </location>
</feature>
<name>A0A669Q809_PHACC</name>
<evidence type="ECO:0000313" key="14">
    <source>
        <dbReference type="Ensembl" id="ENSPCLP00000014498.1"/>
    </source>
</evidence>
<dbReference type="Gene3D" id="1.20.1070.10">
    <property type="entry name" value="Rhodopsin 7-helix transmembrane proteins"/>
    <property type="match status" value="1"/>
</dbReference>
<dbReference type="GO" id="GO:0004956">
    <property type="term" value="F:prostaglandin D receptor activity"/>
    <property type="evidence" value="ECO:0007669"/>
    <property type="project" value="TreeGrafter"/>
</dbReference>
<evidence type="ECO:0000256" key="1">
    <source>
        <dbReference type="ARBA" id="ARBA00004651"/>
    </source>
</evidence>
<evidence type="ECO:0000313" key="15">
    <source>
        <dbReference type="Proteomes" id="UP000472261"/>
    </source>
</evidence>